<dbReference type="STRING" id="106582.ENSMZEP00005008701"/>
<evidence type="ECO:0000313" key="6">
    <source>
        <dbReference type="Proteomes" id="UP000265160"/>
    </source>
</evidence>
<keyword evidence="4" id="KW-0732">Signal</keyword>
<dbReference type="Ensembl" id="ENSMZET00005009041.1">
    <property type="protein sequence ID" value="ENSMZEP00005008701.1"/>
    <property type="gene ID" value="ENSMZEG00005006619.1"/>
</dbReference>
<dbReference type="GO" id="GO:0005886">
    <property type="term" value="C:plasma membrane"/>
    <property type="evidence" value="ECO:0007669"/>
    <property type="project" value="TreeGrafter"/>
</dbReference>
<dbReference type="Gene3D" id="2.60.40.10">
    <property type="entry name" value="Immunoglobulins"/>
    <property type="match status" value="1"/>
</dbReference>
<dbReference type="GeneTree" id="ENSGT00940000175309"/>
<protein>
    <recommendedName>
        <fullName evidence="7">Immunoglobulin V-set domain-containing protein</fullName>
    </recommendedName>
</protein>
<accession>A0A3P9BG19</accession>
<keyword evidence="3" id="KW-0472">Membrane</keyword>
<keyword evidence="6" id="KW-1185">Reference proteome</keyword>
<dbReference type="InterPro" id="IPR036179">
    <property type="entry name" value="Ig-like_dom_sf"/>
</dbReference>
<dbReference type="PANTHER" id="PTHR11860">
    <property type="entry name" value="POLYMERIC-IMMUNOGLOBULIN RECEPTOR"/>
    <property type="match status" value="1"/>
</dbReference>
<evidence type="ECO:0000256" key="2">
    <source>
        <dbReference type="ARBA" id="ARBA00022692"/>
    </source>
</evidence>
<evidence type="ECO:0000256" key="4">
    <source>
        <dbReference type="SAM" id="SignalP"/>
    </source>
</evidence>
<reference evidence="5" key="3">
    <citation type="submission" date="2025-09" db="UniProtKB">
        <authorList>
            <consortium name="Ensembl"/>
        </authorList>
    </citation>
    <scope>IDENTIFICATION</scope>
</reference>
<feature type="chain" id="PRO_5017940052" description="Immunoglobulin V-set domain-containing protein" evidence="4">
    <location>
        <begin position="18"/>
        <end position="144"/>
    </location>
</feature>
<reference evidence="5 6" key="1">
    <citation type="journal article" date="2014" name="Nature">
        <title>The genomic substrate for adaptive radiation in African cichlid fish.</title>
        <authorList>
            <person name="Brawand D."/>
            <person name="Wagner C.E."/>
            <person name="Li Y.I."/>
            <person name="Malinsky M."/>
            <person name="Keller I."/>
            <person name="Fan S."/>
            <person name="Simakov O."/>
            <person name="Ng A.Y."/>
            <person name="Lim Z.W."/>
            <person name="Bezault E."/>
            <person name="Turner-Maier J."/>
            <person name="Johnson J."/>
            <person name="Alcazar R."/>
            <person name="Noh H.J."/>
            <person name="Russell P."/>
            <person name="Aken B."/>
            <person name="Alfoldi J."/>
            <person name="Amemiya C."/>
            <person name="Azzouzi N."/>
            <person name="Baroiller J.F."/>
            <person name="Barloy-Hubler F."/>
            <person name="Berlin A."/>
            <person name="Bloomquist R."/>
            <person name="Carleton K.L."/>
            <person name="Conte M.A."/>
            <person name="D'Cotta H."/>
            <person name="Eshel O."/>
            <person name="Gaffney L."/>
            <person name="Galibert F."/>
            <person name="Gante H.F."/>
            <person name="Gnerre S."/>
            <person name="Greuter L."/>
            <person name="Guyon R."/>
            <person name="Haddad N.S."/>
            <person name="Haerty W."/>
            <person name="Harris R.M."/>
            <person name="Hofmann H.A."/>
            <person name="Hourlier T."/>
            <person name="Hulata G."/>
            <person name="Jaffe D.B."/>
            <person name="Lara M."/>
            <person name="Lee A.P."/>
            <person name="MacCallum I."/>
            <person name="Mwaiko S."/>
            <person name="Nikaido M."/>
            <person name="Nishihara H."/>
            <person name="Ozouf-Costaz C."/>
            <person name="Penman D.J."/>
            <person name="Przybylski D."/>
            <person name="Rakotomanga M."/>
            <person name="Renn S.C.P."/>
            <person name="Ribeiro F.J."/>
            <person name="Ron M."/>
            <person name="Salzburger W."/>
            <person name="Sanchez-Pulido L."/>
            <person name="Santos M.E."/>
            <person name="Searle S."/>
            <person name="Sharpe T."/>
            <person name="Swofford R."/>
            <person name="Tan F.J."/>
            <person name="Williams L."/>
            <person name="Young S."/>
            <person name="Yin S."/>
            <person name="Okada N."/>
            <person name="Kocher T.D."/>
            <person name="Miska E.A."/>
            <person name="Lander E.S."/>
            <person name="Venkatesh B."/>
            <person name="Fernald R.D."/>
            <person name="Meyer A."/>
            <person name="Ponting C.P."/>
            <person name="Streelman J.T."/>
            <person name="Lindblad-Toh K."/>
            <person name="Seehausen O."/>
            <person name="Di Palma F."/>
        </authorList>
    </citation>
    <scope>NUCLEOTIDE SEQUENCE</scope>
</reference>
<evidence type="ECO:0000313" key="5">
    <source>
        <dbReference type="Ensembl" id="ENSMZEP00005008701.1"/>
    </source>
</evidence>
<keyword evidence="2" id="KW-0812">Transmembrane</keyword>
<organism evidence="5 6">
    <name type="scientific">Maylandia zebra</name>
    <name type="common">zebra mbuna</name>
    <dbReference type="NCBI Taxonomy" id="106582"/>
    <lineage>
        <taxon>Eukaryota</taxon>
        <taxon>Metazoa</taxon>
        <taxon>Chordata</taxon>
        <taxon>Craniata</taxon>
        <taxon>Vertebrata</taxon>
        <taxon>Euteleostomi</taxon>
        <taxon>Actinopterygii</taxon>
        <taxon>Neopterygii</taxon>
        <taxon>Teleostei</taxon>
        <taxon>Neoteleostei</taxon>
        <taxon>Acanthomorphata</taxon>
        <taxon>Ovalentaria</taxon>
        <taxon>Cichlomorphae</taxon>
        <taxon>Cichliformes</taxon>
        <taxon>Cichlidae</taxon>
        <taxon>African cichlids</taxon>
        <taxon>Pseudocrenilabrinae</taxon>
        <taxon>Haplochromini</taxon>
        <taxon>Maylandia</taxon>
        <taxon>Maylandia zebra complex</taxon>
    </lineage>
</organism>
<name>A0A3P9BG19_9CICH</name>
<dbReference type="InterPro" id="IPR013783">
    <property type="entry name" value="Ig-like_fold"/>
</dbReference>
<comment type="subcellular location">
    <subcellularLocation>
        <location evidence="1">Membrane</location>
    </subcellularLocation>
</comment>
<dbReference type="Proteomes" id="UP000265160">
    <property type="component" value="LG6"/>
</dbReference>
<reference evidence="5" key="2">
    <citation type="submission" date="2025-08" db="UniProtKB">
        <authorList>
            <consortium name="Ensembl"/>
        </authorList>
    </citation>
    <scope>IDENTIFICATION</scope>
</reference>
<dbReference type="SUPFAM" id="SSF48726">
    <property type="entry name" value="Immunoglobulin"/>
    <property type="match status" value="1"/>
</dbReference>
<proteinExistence type="predicted"/>
<dbReference type="InterPro" id="IPR050671">
    <property type="entry name" value="CD300_family_receptors"/>
</dbReference>
<dbReference type="GO" id="GO:0004888">
    <property type="term" value="F:transmembrane signaling receptor activity"/>
    <property type="evidence" value="ECO:0007669"/>
    <property type="project" value="TreeGrafter"/>
</dbReference>
<feature type="signal peptide" evidence="4">
    <location>
        <begin position="1"/>
        <end position="17"/>
    </location>
</feature>
<sequence length="144" mass="16376">MNLLIMILGFCDFTILSFHLTEWCCVKSTQINGTVGHPLIFQCLYPPQHRDNRKFLCKGDHRNKCTDMVTSQSRFAIEDNGSSTRIFTTTIFDLRSVDAGKYWCGVSKFGKDIYTESKSKSTLFVNSATCTGHTENRNFVTLKP</sequence>
<evidence type="ECO:0000256" key="1">
    <source>
        <dbReference type="ARBA" id="ARBA00004370"/>
    </source>
</evidence>
<dbReference type="PANTHER" id="PTHR11860:SF118">
    <property type="entry name" value="CMRF35-LIKE MOLECULE 3-RELATED"/>
    <property type="match status" value="1"/>
</dbReference>
<evidence type="ECO:0008006" key="7">
    <source>
        <dbReference type="Google" id="ProtNLM"/>
    </source>
</evidence>
<evidence type="ECO:0000256" key="3">
    <source>
        <dbReference type="ARBA" id="ARBA00023136"/>
    </source>
</evidence>
<dbReference type="AlphaFoldDB" id="A0A3P9BG19"/>